<dbReference type="InterPro" id="IPR045304">
    <property type="entry name" value="LbH_SAT"/>
</dbReference>
<comment type="similarity">
    <text evidence="1">Belongs to the transferase hexapeptide repeat family.</text>
</comment>
<evidence type="ECO:0000256" key="3">
    <source>
        <dbReference type="ARBA" id="ARBA00022737"/>
    </source>
</evidence>
<dbReference type="Gene3D" id="2.160.10.10">
    <property type="entry name" value="Hexapeptide repeat proteins"/>
    <property type="match status" value="1"/>
</dbReference>
<evidence type="ECO:0000256" key="4">
    <source>
        <dbReference type="ARBA" id="ARBA00023315"/>
    </source>
</evidence>
<keyword evidence="6" id="KW-1185">Reference proteome</keyword>
<keyword evidence="4" id="KW-0012">Acyltransferase</keyword>
<dbReference type="InterPro" id="IPR001451">
    <property type="entry name" value="Hexapep"/>
</dbReference>
<proteinExistence type="inferred from homology"/>
<evidence type="ECO:0000256" key="2">
    <source>
        <dbReference type="ARBA" id="ARBA00022679"/>
    </source>
</evidence>
<dbReference type="GO" id="GO:0006535">
    <property type="term" value="P:cysteine biosynthetic process from serine"/>
    <property type="evidence" value="ECO:0007669"/>
    <property type="project" value="InterPro"/>
</dbReference>
<evidence type="ECO:0000256" key="1">
    <source>
        <dbReference type="ARBA" id="ARBA00007274"/>
    </source>
</evidence>
<dbReference type="PROSITE" id="PS00101">
    <property type="entry name" value="HEXAPEP_TRANSFERASES"/>
    <property type="match status" value="1"/>
</dbReference>
<dbReference type="InterPro" id="IPR011004">
    <property type="entry name" value="Trimer_LpxA-like_sf"/>
</dbReference>
<dbReference type="AlphaFoldDB" id="A0A5C8ZN17"/>
<dbReference type="PANTHER" id="PTHR42811">
    <property type="entry name" value="SERINE ACETYLTRANSFERASE"/>
    <property type="match status" value="1"/>
</dbReference>
<dbReference type="GO" id="GO:0009001">
    <property type="term" value="F:serine O-acetyltransferase activity"/>
    <property type="evidence" value="ECO:0007669"/>
    <property type="project" value="InterPro"/>
</dbReference>
<organism evidence="5 6">
    <name type="scientific">Parahaliea maris</name>
    <dbReference type="NCBI Taxonomy" id="2716870"/>
    <lineage>
        <taxon>Bacteria</taxon>
        <taxon>Pseudomonadati</taxon>
        <taxon>Pseudomonadota</taxon>
        <taxon>Gammaproteobacteria</taxon>
        <taxon>Cellvibrionales</taxon>
        <taxon>Halieaceae</taxon>
        <taxon>Parahaliea</taxon>
    </lineage>
</organism>
<dbReference type="InterPro" id="IPR005881">
    <property type="entry name" value="Ser_O-AcTrfase"/>
</dbReference>
<dbReference type="InterPro" id="IPR018357">
    <property type="entry name" value="Hexapep_transf_CS"/>
</dbReference>
<name>A0A5C8ZN17_9GAMM</name>
<dbReference type="PIRSF" id="PIRSF000441">
    <property type="entry name" value="CysE"/>
    <property type="match status" value="1"/>
</dbReference>
<accession>A0A5C8ZN17</accession>
<keyword evidence="3" id="KW-0677">Repeat</keyword>
<sequence>MAYQRPQRYLNAISLYRWYRRGLPARIGLLRKLAESLNYFLFNCSVPASCQIGERTYCSHRGMSVVIHKDAVIGKDCVIGTCVTLGGRGKGVEGAPVIGNNVYIATGAKILGPVSVGDNAVIGANSVVLTDVPANQTVVGIPARALTSAASAIPEVAA</sequence>
<protein>
    <submittedName>
        <fullName evidence="5">Serine acetyltransferase</fullName>
    </submittedName>
</protein>
<dbReference type="Pfam" id="PF00132">
    <property type="entry name" value="Hexapep"/>
    <property type="match status" value="1"/>
</dbReference>
<gene>
    <name evidence="5" type="ORF">FV139_19410</name>
</gene>
<dbReference type="Proteomes" id="UP000321039">
    <property type="component" value="Unassembled WGS sequence"/>
</dbReference>
<evidence type="ECO:0000313" key="6">
    <source>
        <dbReference type="Proteomes" id="UP000321039"/>
    </source>
</evidence>
<keyword evidence="2 5" id="KW-0808">Transferase</keyword>
<dbReference type="GO" id="GO:0005737">
    <property type="term" value="C:cytoplasm"/>
    <property type="evidence" value="ECO:0007669"/>
    <property type="project" value="InterPro"/>
</dbReference>
<reference evidence="5 6" key="1">
    <citation type="submission" date="2019-08" db="EMBL/GenBank/DDBJ databases">
        <title>Parahaliea maris sp. nov., isolated from the surface seawater.</title>
        <authorList>
            <person name="Liu Y."/>
        </authorList>
    </citation>
    <scope>NUCLEOTIDE SEQUENCE [LARGE SCALE GENOMIC DNA]</scope>
    <source>
        <strain evidence="5 6">HSLHS9</strain>
    </source>
</reference>
<comment type="caution">
    <text evidence="5">The sequence shown here is derived from an EMBL/GenBank/DDBJ whole genome shotgun (WGS) entry which is preliminary data.</text>
</comment>
<dbReference type="RefSeq" id="WP_148070145.1">
    <property type="nucleotide sequence ID" value="NZ_VRZA01000009.1"/>
</dbReference>
<dbReference type="CDD" id="cd03354">
    <property type="entry name" value="LbH_SAT"/>
    <property type="match status" value="1"/>
</dbReference>
<dbReference type="EMBL" id="VRZA01000009">
    <property type="protein sequence ID" value="TXS89896.1"/>
    <property type="molecule type" value="Genomic_DNA"/>
</dbReference>
<evidence type="ECO:0000313" key="5">
    <source>
        <dbReference type="EMBL" id="TXS89896.1"/>
    </source>
</evidence>
<dbReference type="SUPFAM" id="SSF51161">
    <property type="entry name" value="Trimeric LpxA-like enzymes"/>
    <property type="match status" value="1"/>
</dbReference>